<evidence type="ECO:0000313" key="3">
    <source>
        <dbReference type="EMBL" id="AUR52315.1"/>
    </source>
</evidence>
<feature type="compositionally biased region" description="Polar residues" evidence="1">
    <location>
        <begin position="28"/>
        <end position="45"/>
    </location>
</feature>
<protein>
    <submittedName>
        <fullName evidence="3">Uncharacterized protein</fullName>
    </submittedName>
</protein>
<evidence type="ECO:0000256" key="1">
    <source>
        <dbReference type="SAM" id="MobiDB-lite"/>
    </source>
</evidence>
<feature type="region of interest" description="Disordered" evidence="1">
    <location>
        <begin position="28"/>
        <end position="59"/>
    </location>
</feature>
<organism evidence="3 4">
    <name type="scientific">Aquella oligotrophica</name>
    <dbReference type="NCBI Taxonomy" id="2067065"/>
    <lineage>
        <taxon>Bacteria</taxon>
        <taxon>Pseudomonadati</taxon>
        <taxon>Pseudomonadota</taxon>
        <taxon>Betaproteobacteria</taxon>
        <taxon>Neisseriales</taxon>
        <taxon>Neisseriaceae</taxon>
        <taxon>Aquella</taxon>
    </lineage>
</organism>
<dbReference type="RefSeq" id="WP_102951608.1">
    <property type="nucleotide sequence ID" value="NZ_CP024847.1"/>
</dbReference>
<sequence>MKSVNSINLLVAGLVSVFLVACNSGGSSQAQNTQSISATVSTEPQSKSTSSLKSTASGVVSNAPDKGNGVWDYSVATDYYYGMQGNGLAPSLRYDLNQLHNSDISYVFADMGNLIGGSIKGNPILESANSSCLPINPDGSAPIDYAAFHYYAMPQLSDEVVSGASSKLGSCVNGNDVTNYYKNVVGIKHVVPQIDFSASFLQQIVTLNNNDKGQAATNAYLVGIADLIANTINNDQNTYGVAIDNEPSINEQFPNDPIGESYEVVFFGEIAKQLQIHNKFLFLFAAPASGNQLYATFSNIVLLPALYDINPNGTDPNPVPLNTYTDEVNSFIKSQLNSPLSNAPLMFVLPASATDSTWSNLQEYNSQSSHKSPILPTGQVNQGECDSKEALAVGSIDNYVLENFLCAANGNCSPQLANVENFLGSSNCTNYVNSGAQTIDYFQQATKSLASVVPANNSSRYFGAILYAWRISEYNDIAGAVGYYNQDGESDLYKLDSLQFPAEVSSNVWSAFDSWTWGNNVVNMKLN</sequence>
<feature type="chain" id="PRO_5014437746" evidence="2">
    <location>
        <begin position="22"/>
        <end position="527"/>
    </location>
</feature>
<dbReference type="PROSITE" id="PS51257">
    <property type="entry name" value="PROKAR_LIPOPROTEIN"/>
    <property type="match status" value="1"/>
</dbReference>
<evidence type="ECO:0000313" key="4">
    <source>
        <dbReference type="Proteomes" id="UP000236655"/>
    </source>
</evidence>
<reference evidence="4" key="1">
    <citation type="submission" date="2017-11" db="EMBL/GenBank/DDBJ databases">
        <authorList>
            <person name="Chan K.G."/>
            <person name="Lee L.S."/>
        </authorList>
    </citation>
    <scope>NUCLEOTIDE SEQUENCE [LARGE SCALE GENOMIC DNA]</scope>
    <source>
        <strain evidence="4">DSM 100970</strain>
    </source>
</reference>
<name>A0A2I7N7W7_9NEIS</name>
<gene>
    <name evidence="3" type="ORF">CUN60_08405</name>
</gene>
<accession>A0A2I7N7W7</accession>
<dbReference type="EMBL" id="CP024847">
    <property type="protein sequence ID" value="AUR52315.1"/>
    <property type="molecule type" value="Genomic_DNA"/>
</dbReference>
<evidence type="ECO:0000256" key="2">
    <source>
        <dbReference type="SAM" id="SignalP"/>
    </source>
</evidence>
<dbReference type="Proteomes" id="UP000236655">
    <property type="component" value="Chromosome"/>
</dbReference>
<proteinExistence type="predicted"/>
<dbReference type="KEGG" id="nba:CUN60_08405"/>
<keyword evidence="2" id="KW-0732">Signal</keyword>
<keyword evidence="4" id="KW-1185">Reference proteome</keyword>
<feature type="signal peptide" evidence="2">
    <location>
        <begin position="1"/>
        <end position="21"/>
    </location>
</feature>
<feature type="compositionally biased region" description="Low complexity" evidence="1">
    <location>
        <begin position="46"/>
        <end position="57"/>
    </location>
</feature>
<dbReference type="AlphaFoldDB" id="A0A2I7N7W7"/>